<dbReference type="Pfam" id="PF11239">
    <property type="entry name" value="DUF3040"/>
    <property type="match status" value="1"/>
</dbReference>
<reference evidence="2" key="1">
    <citation type="submission" date="2021-01" db="EMBL/GenBank/DDBJ databases">
        <title>Whole genome shotgun sequence of Actinoplanes rishiriensis NBRC 108556.</title>
        <authorList>
            <person name="Komaki H."/>
            <person name="Tamura T."/>
        </authorList>
    </citation>
    <scope>NUCLEOTIDE SEQUENCE</scope>
    <source>
        <strain evidence="2">NBRC 108556</strain>
    </source>
</reference>
<keyword evidence="1" id="KW-0812">Transmembrane</keyword>
<evidence type="ECO:0000313" key="2">
    <source>
        <dbReference type="EMBL" id="GIF00867.1"/>
    </source>
</evidence>
<dbReference type="InterPro" id="IPR021401">
    <property type="entry name" value="DUF3040"/>
</dbReference>
<name>A0A919MUZ9_9ACTN</name>
<dbReference type="RefSeq" id="WP_203789099.1">
    <property type="nucleotide sequence ID" value="NZ_BOMV01000092.1"/>
</dbReference>
<keyword evidence="1" id="KW-1133">Transmembrane helix</keyword>
<keyword evidence="1" id="KW-0472">Membrane</keyword>
<feature type="transmembrane region" description="Helical" evidence="1">
    <location>
        <begin position="42"/>
        <end position="60"/>
    </location>
</feature>
<gene>
    <name evidence="2" type="ORF">Ari01nite_83310</name>
</gene>
<evidence type="ECO:0000313" key="3">
    <source>
        <dbReference type="Proteomes" id="UP000636960"/>
    </source>
</evidence>
<evidence type="ECO:0008006" key="4">
    <source>
        <dbReference type="Google" id="ProtNLM"/>
    </source>
</evidence>
<proteinExistence type="predicted"/>
<accession>A0A919MUZ9</accession>
<comment type="caution">
    <text evidence="2">The sequence shown here is derived from an EMBL/GenBank/DDBJ whole genome shotgun (WGS) entry which is preliminary data.</text>
</comment>
<dbReference type="AlphaFoldDB" id="A0A919MUZ9"/>
<organism evidence="2 3">
    <name type="scientific">Paractinoplanes rishiriensis</name>
    <dbReference type="NCBI Taxonomy" id="1050105"/>
    <lineage>
        <taxon>Bacteria</taxon>
        <taxon>Bacillati</taxon>
        <taxon>Actinomycetota</taxon>
        <taxon>Actinomycetes</taxon>
        <taxon>Micromonosporales</taxon>
        <taxon>Micromonosporaceae</taxon>
        <taxon>Paractinoplanes</taxon>
    </lineage>
</organism>
<dbReference type="EMBL" id="BOMV01000092">
    <property type="protein sequence ID" value="GIF00867.1"/>
    <property type="molecule type" value="Genomic_DNA"/>
</dbReference>
<evidence type="ECO:0000256" key="1">
    <source>
        <dbReference type="SAM" id="Phobius"/>
    </source>
</evidence>
<keyword evidence="3" id="KW-1185">Reference proteome</keyword>
<feature type="transmembrane region" description="Helical" evidence="1">
    <location>
        <begin position="66"/>
        <end position="84"/>
    </location>
</feature>
<protein>
    <recommendedName>
        <fullName evidence="4">DUF3040 domain-containing protein</fullName>
    </recommendedName>
</protein>
<sequence>MLSDAEQRQLTAIEFQLRVDDPDFVELFTDGRQRRSRGGWRGRVALITFVLTVIAIGIGLAVGSVIMVVIALTTVGALSGWWITGRRRRRP</sequence>
<dbReference type="Proteomes" id="UP000636960">
    <property type="component" value="Unassembled WGS sequence"/>
</dbReference>